<name>A0A0E9U5T3_ANGAN</name>
<reference evidence="1" key="2">
    <citation type="journal article" date="2015" name="Fish Shellfish Immunol.">
        <title>Early steps in the European eel (Anguilla anguilla)-Vibrio vulnificus interaction in the gills: Role of the RtxA13 toxin.</title>
        <authorList>
            <person name="Callol A."/>
            <person name="Pajuelo D."/>
            <person name="Ebbesson L."/>
            <person name="Teles M."/>
            <person name="MacKenzie S."/>
            <person name="Amaro C."/>
        </authorList>
    </citation>
    <scope>NUCLEOTIDE SEQUENCE</scope>
</reference>
<sequence>MSINQSLQKHIVWSSRDLYCCPAWRSPL</sequence>
<protein>
    <submittedName>
        <fullName evidence="1">Uncharacterized protein</fullName>
    </submittedName>
</protein>
<evidence type="ECO:0000313" key="1">
    <source>
        <dbReference type="EMBL" id="JAH61196.1"/>
    </source>
</evidence>
<organism evidence="1">
    <name type="scientific">Anguilla anguilla</name>
    <name type="common">European freshwater eel</name>
    <name type="synonym">Muraena anguilla</name>
    <dbReference type="NCBI Taxonomy" id="7936"/>
    <lineage>
        <taxon>Eukaryota</taxon>
        <taxon>Metazoa</taxon>
        <taxon>Chordata</taxon>
        <taxon>Craniata</taxon>
        <taxon>Vertebrata</taxon>
        <taxon>Euteleostomi</taxon>
        <taxon>Actinopterygii</taxon>
        <taxon>Neopterygii</taxon>
        <taxon>Teleostei</taxon>
        <taxon>Anguilliformes</taxon>
        <taxon>Anguillidae</taxon>
        <taxon>Anguilla</taxon>
    </lineage>
</organism>
<dbReference type="AlphaFoldDB" id="A0A0E9U5T3"/>
<dbReference type="EMBL" id="GBXM01047381">
    <property type="protein sequence ID" value="JAH61196.1"/>
    <property type="molecule type" value="Transcribed_RNA"/>
</dbReference>
<reference evidence="1" key="1">
    <citation type="submission" date="2014-11" db="EMBL/GenBank/DDBJ databases">
        <authorList>
            <person name="Amaro Gonzalez C."/>
        </authorList>
    </citation>
    <scope>NUCLEOTIDE SEQUENCE</scope>
</reference>
<proteinExistence type="predicted"/>
<accession>A0A0E9U5T3</accession>